<name>A0A1F2PB56_9EURY</name>
<dbReference type="EMBL" id="LYOS01000001">
    <property type="protein sequence ID" value="OFV68468.1"/>
    <property type="molecule type" value="Genomic_DNA"/>
</dbReference>
<evidence type="ECO:0000313" key="1">
    <source>
        <dbReference type="EMBL" id="OFV68468.1"/>
    </source>
</evidence>
<dbReference type="AlphaFoldDB" id="A0A1F2PB56"/>
<reference evidence="1" key="1">
    <citation type="submission" date="2016-05" db="EMBL/GenBank/DDBJ databases">
        <title>Microbial consortia oxidize butane by reversing methanogenesis.</title>
        <authorList>
            <person name="Laso-Perez R."/>
            <person name="Richter M."/>
            <person name="Wegener G."/>
            <person name="Musat F."/>
        </authorList>
    </citation>
    <scope>NUCLEOTIDE SEQUENCE [LARGE SCALE GENOMIC DNA]</scope>
    <source>
        <strain evidence="1">BOX2</strain>
    </source>
</reference>
<dbReference type="InterPro" id="IPR019218">
    <property type="entry name" value="DUF2119"/>
</dbReference>
<evidence type="ECO:0008006" key="3">
    <source>
        <dbReference type="Google" id="ProtNLM"/>
    </source>
</evidence>
<protein>
    <recommendedName>
        <fullName evidence="3">DUF2119 domain-containing protein</fullName>
    </recommendedName>
</protein>
<evidence type="ECO:0000313" key="2">
    <source>
        <dbReference type="Proteomes" id="UP000186940"/>
    </source>
</evidence>
<dbReference type="STRING" id="1838285.SCAL_000144"/>
<gene>
    <name evidence="1" type="ORF">SCAL_000144</name>
</gene>
<proteinExistence type="predicted"/>
<organism evidence="1 2">
    <name type="scientific">Candidatus Syntropharchaeum caldarium</name>
    <dbReference type="NCBI Taxonomy" id="1838285"/>
    <lineage>
        <taxon>Archaea</taxon>
        <taxon>Methanobacteriati</taxon>
        <taxon>Methanobacteriota</taxon>
        <taxon>Stenosarchaea group</taxon>
        <taxon>Methanomicrobia</taxon>
        <taxon>Methanosarcinales</taxon>
        <taxon>ANME-2 cluster</taxon>
        <taxon>Candidatus Syntropharchaeum</taxon>
    </lineage>
</organism>
<accession>A0A1F2PB56</accession>
<comment type="caution">
    <text evidence="1">The sequence shown here is derived from an EMBL/GenBank/DDBJ whole genome shotgun (WGS) entry which is preliminary data.</text>
</comment>
<dbReference type="Proteomes" id="UP000186940">
    <property type="component" value="Unassembled WGS sequence"/>
</dbReference>
<keyword evidence="2" id="KW-1185">Reference proteome</keyword>
<dbReference type="Pfam" id="PF09892">
    <property type="entry name" value="DUF2119"/>
    <property type="match status" value="1"/>
</dbReference>
<sequence>MGVIYHTASSGEGPVKLFVGGLHGREGDYTAPILEELALSAENDVFSELSIIVPRITRSSRYLHVLSEKYYQSIEGQRLVHFIEKYKPSFYCELHAYGKESYFMLVSPEREKQQGVPPFVDLKDGVLLGSIAPILRRRFGRNDLCITIEIPNWKTDEVREMVLELLRIVLGGKTKEGTIEALRRLYPRQIEIARSLFHRYLQSGQ</sequence>